<evidence type="ECO:0000313" key="1">
    <source>
        <dbReference type="EMBL" id="RRK36931.1"/>
    </source>
</evidence>
<comment type="caution">
    <text evidence="1">The sequence shown here is derived from an EMBL/GenBank/DDBJ whole genome shotgun (WGS) entry which is preliminary data.</text>
</comment>
<evidence type="ECO:0000313" key="2">
    <source>
        <dbReference type="Proteomes" id="UP000274920"/>
    </source>
</evidence>
<organism evidence="1 2">
    <name type="scientific">Schaedlerella arabinosiphila</name>
    <dbReference type="NCBI Taxonomy" id="2044587"/>
    <lineage>
        <taxon>Bacteria</taxon>
        <taxon>Bacillati</taxon>
        <taxon>Bacillota</taxon>
        <taxon>Clostridia</taxon>
        <taxon>Lachnospirales</taxon>
        <taxon>Lachnospiraceae</taxon>
        <taxon>Schaedlerella</taxon>
    </lineage>
</organism>
<sequence length="337" mass="38707">MGGTTEGRAARDIVATMGDKVLFAYIPEMEISVPESDRRNSLDKIACYYHAEQFVLSDLYIGYAVSLYRYTIPKVVAATVKVLGSFWPQKNVPKNIDREALLSRIKKMCGMGMLRRFVYQLNGNNIVLYSTTPEFSKVIYQSLKMNTDARPEKDLIPPIEVLERAAASLVSSEFLKSPYLKAFDFMPDYRDGEGRLTFNSKLTHEIEGKRFVTIIEPLFTRVDVKRFTKEEWERYLSRKVYGLRAYMEQIHEKESCQVQLVAVCEDVDDFRKISTMICNVFPEQMLEQVYYTAEGSLKSVNYDIMQSLIRVTSLKQGTAGTMRLPGSVSSQLAYRFF</sequence>
<gene>
    <name evidence="1" type="ORF">EBB54_00240</name>
</gene>
<dbReference type="EMBL" id="RHJS01000001">
    <property type="protein sequence ID" value="RRK36931.1"/>
    <property type="molecule type" value="Genomic_DNA"/>
</dbReference>
<reference evidence="1" key="1">
    <citation type="submission" date="2018-10" db="EMBL/GenBank/DDBJ databases">
        <title>Schaedlerella arabinophila gen. nov. sp. nov., isolated from the mouse intestinal tract and comparative analysis with the genome of the closely related altered Schaedler flora strain ASF502.</title>
        <authorList>
            <person name="Miyake S."/>
            <person name="Soh M."/>
            <person name="Seedorf H."/>
        </authorList>
    </citation>
    <scope>NUCLEOTIDE SEQUENCE [LARGE SCALE GENOMIC DNA]</scope>
    <source>
        <strain evidence="1">DSM 106076</strain>
    </source>
</reference>
<dbReference type="AlphaFoldDB" id="A0A426DSH2"/>
<proteinExistence type="predicted"/>
<keyword evidence="2" id="KW-1185">Reference proteome</keyword>
<name>A0A426DSH2_9FIRM</name>
<dbReference type="Proteomes" id="UP000274920">
    <property type="component" value="Unassembled WGS sequence"/>
</dbReference>
<accession>A0A426DSH2</accession>
<protein>
    <submittedName>
        <fullName evidence="1">Uncharacterized protein</fullName>
    </submittedName>
</protein>
<dbReference type="RefSeq" id="WP_125125873.1">
    <property type="nucleotide sequence ID" value="NZ_RHJS01000001.1"/>
</dbReference>